<evidence type="ECO:0000313" key="4">
    <source>
        <dbReference type="Proteomes" id="UP000503447"/>
    </source>
</evidence>
<keyword evidence="2" id="KW-0812">Transmembrane</keyword>
<protein>
    <recommendedName>
        <fullName evidence="5">Glutamine amidotransferase domain-containing protein</fullName>
    </recommendedName>
</protein>
<accession>A0A6M5YNI0</accession>
<proteinExistence type="predicted"/>
<dbReference type="InterPro" id="IPR029062">
    <property type="entry name" value="Class_I_gatase-like"/>
</dbReference>
<keyword evidence="2" id="KW-0472">Membrane</keyword>
<dbReference type="Gene3D" id="3.40.50.410">
    <property type="entry name" value="von Willebrand factor, type A domain"/>
    <property type="match status" value="1"/>
</dbReference>
<feature type="transmembrane region" description="Helical" evidence="2">
    <location>
        <begin position="39"/>
        <end position="61"/>
    </location>
</feature>
<dbReference type="Proteomes" id="UP000503447">
    <property type="component" value="Chromosome"/>
</dbReference>
<name>A0A6M5YNI0_9BACT</name>
<gene>
    <name evidence="3" type="ORF">FTUN_3084</name>
</gene>
<evidence type="ECO:0000256" key="1">
    <source>
        <dbReference type="SAM" id="MobiDB-lite"/>
    </source>
</evidence>
<dbReference type="PANTHER" id="PTHR37947:SF1">
    <property type="entry name" value="BLL2462 PROTEIN"/>
    <property type="match status" value="1"/>
</dbReference>
<dbReference type="Gene3D" id="3.40.50.880">
    <property type="match status" value="1"/>
</dbReference>
<reference evidence="4" key="1">
    <citation type="submission" date="2020-05" db="EMBL/GenBank/DDBJ databases">
        <title>Frigoriglobus tundricola gen. nov., sp. nov., a psychrotolerant cellulolytic planctomycete of the family Gemmataceae with two divergent copies of 16S rRNA gene.</title>
        <authorList>
            <person name="Kulichevskaya I.S."/>
            <person name="Ivanova A.A."/>
            <person name="Naumoff D.G."/>
            <person name="Beletsky A.V."/>
            <person name="Rijpstra W.I.C."/>
            <person name="Sinninghe Damste J.S."/>
            <person name="Mardanov A.V."/>
            <person name="Ravin N.V."/>
            <person name="Dedysh S.N."/>
        </authorList>
    </citation>
    <scope>NUCLEOTIDE SEQUENCE [LARGE SCALE GENOMIC DNA]</scope>
    <source>
        <strain evidence="4">PL17</strain>
    </source>
</reference>
<dbReference type="SUPFAM" id="SSF52317">
    <property type="entry name" value="Class I glutamine amidotransferase-like"/>
    <property type="match status" value="1"/>
</dbReference>
<feature type="transmembrane region" description="Helical" evidence="2">
    <location>
        <begin position="838"/>
        <end position="857"/>
    </location>
</feature>
<dbReference type="SUPFAM" id="SSF53300">
    <property type="entry name" value="vWA-like"/>
    <property type="match status" value="1"/>
</dbReference>
<sequence>MGSSALIHFSARDPHFALRYDGVMSDYFFSSRPAFPWSVYPLGLPALAGLAALLVLFTVWTYLGHPQATRRRVLTVLGLRLAALAVALLTAVRPSLGVNENPKQPAVLLVGVDLTESMTVKDEVGGQARIDAVRKALAKCQPVLDDLLAEQNVNVVLYKFGPTDFNEATSRYDPAAPADGKQSDYGTYLNRTFERWLSEPRVRGHIVIGDGADNGGPYKPEDEARRWGRRGVPVHTVLVGQQQNETNAKDIAVTSVECTPSPAFIKNDVLVTARVSAHGFVGAAVTARVSYNDGTRDHVETKDFTLEREKDNKLDLTIKAPDARGEIKVKVEVGVLKGDAIVPLPGELSPLNNWSETYLTVNKEGVRVLIVDQLRPEETALRDALRGQKGFDVYEVFRQTDLTPTETEKALLNLESQAYDVVIIGNVSAEHIRRAAPEFLPKLTELVAKKGIGVMFLGGEYAFQGNFGALLPVRGEAVVDWLDPAGNPRVFFPAVPTSRGLEKMFRVTGKPGEAPKPGESEAAWDRMNNPRTGMLLNGYNRLAVPKGGIFTVFAWAPRLIDLGPDRYAVEPNDPKQCAAGTPFDAAVHAPLLVGSERGARGAGRWLAFGAFDTYLWRSLGLPKTREGLAMHERFWRQCVLWLAYQDEEETQVYARPQFRQLKVTNEQTVRVGMKLPNGEDDPNAQLTVRILPLPPGAQEPKPEDERKAAAQTVLSDKDGRKVLFRPTTPGEYFVSVTAPAMKDGKPETEADPDSPGKTRPKVHRGTAKFIAIPDVSDEMLRVSADPDFMTRLAVPTGGKALRLEDLPGFLKELKAEAPPDLGKKPRYYPDWHRNRSKGFLPLWLVVFTALLGAEWGLRRLWGMM</sequence>
<evidence type="ECO:0008006" key="5">
    <source>
        <dbReference type="Google" id="ProtNLM"/>
    </source>
</evidence>
<dbReference type="CDD" id="cd00198">
    <property type="entry name" value="vWFA"/>
    <property type="match status" value="1"/>
</dbReference>
<keyword evidence="4" id="KW-1185">Reference proteome</keyword>
<feature type="transmembrane region" description="Helical" evidence="2">
    <location>
        <begin position="73"/>
        <end position="92"/>
    </location>
</feature>
<evidence type="ECO:0000313" key="3">
    <source>
        <dbReference type="EMBL" id="QJW95535.1"/>
    </source>
</evidence>
<feature type="region of interest" description="Disordered" evidence="1">
    <location>
        <begin position="738"/>
        <end position="762"/>
    </location>
</feature>
<evidence type="ECO:0000256" key="2">
    <source>
        <dbReference type="SAM" id="Phobius"/>
    </source>
</evidence>
<dbReference type="AlphaFoldDB" id="A0A6M5YNI0"/>
<organism evidence="3 4">
    <name type="scientific">Frigoriglobus tundricola</name>
    <dbReference type="NCBI Taxonomy" id="2774151"/>
    <lineage>
        <taxon>Bacteria</taxon>
        <taxon>Pseudomonadati</taxon>
        <taxon>Planctomycetota</taxon>
        <taxon>Planctomycetia</taxon>
        <taxon>Gemmatales</taxon>
        <taxon>Gemmataceae</taxon>
        <taxon>Frigoriglobus</taxon>
    </lineage>
</organism>
<dbReference type="EMBL" id="CP053452">
    <property type="protein sequence ID" value="QJW95535.1"/>
    <property type="molecule type" value="Genomic_DNA"/>
</dbReference>
<dbReference type="PANTHER" id="PTHR37947">
    <property type="entry name" value="BLL2462 PROTEIN"/>
    <property type="match status" value="1"/>
</dbReference>
<dbReference type="KEGG" id="ftj:FTUN_3084"/>
<dbReference type="InterPro" id="IPR036465">
    <property type="entry name" value="vWFA_dom_sf"/>
</dbReference>
<keyword evidence="2" id="KW-1133">Transmembrane helix</keyword>